<dbReference type="Proteomes" id="UP000499080">
    <property type="component" value="Unassembled WGS sequence"/>
</dbReference>
<gene>
    <name evidence="1" type="ORF">AVEN_59253_1</name>
</gene>
<dbReference type="AlphaFoldDB" id="A0A4Y2D161"/>
<accession>A0A4Y2D161</accession>
<proteinExistence type="predicted"/>
<comment type="caution">
    <text evidence="1">The sequence shown here is derived from an EMBL/GenBank/DDBJ whole genome shotgun (WGS) entry which is preliminary data.</text>
</comment>
<reference evidence="1 2" key="1">
    <citation type="journal article" date="2019" name="Sci. Rep.">
        <title>Orb-weaving spider Araneus ventricosus genome elucidates the spidroin gene catalogue.</title>
        <authorList>
            <person name="Kono N."/>
            <person name="Nakamura H."/>
            <person name="Ohtoshi R."/>
            <person name="Moran D.A.P."/>
            <person name="Shinohara A."/>
            <person name="Yoshida Y."/>
            <person name="Fujiwara M."/>
            <person name="Mori M."/>
            <person name="Tomita M."/>
            <person name="Arakawa K."/>
        </authorList>
    </citation>
    <scope>NUCLEOTIDE SEQUENCE [LARGE SCALE GENOMIC DNA]</scope>
</reference>
<name>A0A4Y2D161_ARAVE</name>
<dbReference type="EMBL" id="BGPR01000267">
    <property type="protein sequence ID" value="GBM09285.1"/>
    <property type="molecule type" value="Genomic_DNA"/>
</dbReference>
<feature type="non-terminal residue" evidence="1">
    <location>
        <position position="70"/>
    </location>
</feature>
<keyword evidence="2" id="KW-1185">Reference proteome</keyword>
<sequence length="70" mass="8107">MTIQNFYDLSPSQTQILDSPLPPMPTTLQALQDIDGNMLLDVWTEIDYRWDVYQVTKGAHFEDLGYEPET</sequence>
<evidence type="ECO:0000313" key="2">
    <source>
        <dbReference type="Proteomes" id="UP000499080"/>
    </source>
</evidence>
<evidence type="ECO:0000313" key="1">
    <source>
        <dbReference type="EMBL" id="GBM09285.1"/>
    </source>
</evidence>
<organism evidence="1 2">
    <name type="scientific">Araneus ventricosus</name>
    <name type="common">Orbweaver spider</name>
    <name type="synonym">Epeira ventricosa</name>
    <dbReference type="NCBI Taxonomy" id="182803"/>
    <lineage>
        <taxon>Eukaryota</taxon>
        <taxon>Metazoa</taxon>
        <taxon>Ecdysozoa</taxon>
        <taxon>Arthropoda</taxon>
        <taxon>Chelicerata</taxon>
        <taxon>Arachnida</taxon>
        <taxon>Araneae</taxon>
        <taxon>Araneomorphae</taxon>
        <taxon>Entelegynae</taxon>
        <taxon>Araneoidea</taxon>
        <taxon>Araneidae</taxon>
        <taxon>Araneus</taxon>
    </lineage>
</organism>
<protein>
    <submittedName>
        <fullName evidence="1">Uncharacterized protein</fullName>
    </submittedName>
</protein>